<accession>A0A5N0EB36</accession>
<keyword evidence="5 7" id="KW-1133">Transmembrane helix</keyword>
<evidence type="ECO:0000313" key="10">
    <source>
        <dbReference type="Proteomes" id="UP000323876"/>
    </source>
</evidence>
<dbReference type="OrthoDB" id="3177957at2"/>
<keyword evidence="4 7" id="KW-0812">Transmembrane</keyword>
<evidence type="ECO:0000256" key="4">
    <source>
        <dbReference type="ARBA" id="ARBA00022692"/>
    </source>
</evidence>
<dbReference type="SUPFAM" id="SSF103473">
    <property type="entry name" value="MFS general substrate transporter"/>
    <property type="match status" value="1"/>
</dbReference>
<keyword evidence="10" id="KW-1185">Reference proteome</keyword>
<keyword evidence="2" id="KW-0813">Transport</keyword>
<dbReference type="RefSeq" id="WP_150404923.1">
    <property type="nucleotide sequence ID" value="NZ_VXLC01000015.1"/>
</dbReference>
<feature type="transmembrane region" description="Helical" evidence="7">
    <location>
        <begin position="321"/>
        <end position="342"/>
    </location>
</feature>
<feature type="transmembrane region" description="Helical" evidence="7">
    <location>
        <begin position="20"/>
        <end position="38"/>
    </location>
</feature>
<proteinExistence type="predicted"/>
<feature type="transmembrane region" description="Helical" evidence="7">
    <location>
        <begin position="230"/>
        <end position="255"/>
    </location>
</feature>
<feature type="transmembrane region" description="Helical" evidence="7">
    <location>
        <begin position="354"/>
        <end position="374"/>
    </location>
</feature>
<comment type="caution">
    <text evidence="9">The sequence shown here is derived from an EMBL/GenBank/DDBJ whole genome shotgun (WGS) entry which is preliminary data.</text>
</comment>
<gene>
    <name evidence="9" type="ORF">F3087_27285</name>
</gene>
<keyword evidence="6 7" id="KW-0472">Membrane</keyword>
<dbReference type="Pfam" id="PF07690">
    <property type="entry name" value="MFS_1"/>
    <property type="match status" value="1"/>
</dbReference>
<dbReference type="AlphaFoldDB" id="A0A5N0EB36"/>
<feature type="transmembrane region" description="Helical" evidence="7">
    <location>
        <begin position="113"/>
        <end position="136"/>
    </location>
</feature>
<evidence type="ECO:0000259" key="8">
    <source>
        <dbReference type="PROSITE" id="PS50850"/>
    </source>
</evidence>
<sequence>MTTVPLDHRTRPAEQQDSGWHNTGFWLVTVAFCAAMAFSTVPTPLYPLYARQLGLSPLTLTIVFAVYGVGVIFSLCMVGHVSDWIGRRRVLTLALSMEVLAAVVFILPPQLPLLIAGRLITGLGVGAITATATAYLHELHVLARPRDGAKRFEIASPAANIGGLGVGALVAGVLAEWAPWPLRTSYVAFAVFIVLVIVVLIRFVPETVSVPRSLRPAYRPQRVSIVGSKLGWAVAAGSTFAAFGAFGLFASLAPVFLAETLGQTSRLLAGGVVFLVFASAPVAQHAAMALPVLTRLVTGLLGAVVGLGALVVAMLTGNLVLFLVAGVVSGAGAGVLIQSAVARTVRAAAATNRGEAVAGLFLIGNAGLIIPVVGMGVATQFVDTRIAMAGFAGVLIALLICLAAGTRGMRGAAA</sequence>
<evidence type="ECO:0000256" key="6">
    <source>
        <dbReference type="ARBA" id="ARBA00023136"/>
    </source>
</evidence>
<comment type="subcellular location">
    <subcellularLocation>
        <location evidence="1">Cell membrane</location>
        <topology evidence="1">Multi-pass membrane protein</topology>
    </subcellularLocation>
</comment>
<dbReference type="InterPro" id="IPR036259">
    <property type="entry name" value="MFS_trans_sf"/>
</dbReference>
<feature type="transmembrane region" description="Helical" evidence="7">
    <location>
        <begin position="296"/>
        <end position="315"/>
    </location>
</feature>
<protein>
    <submittedName>
        <fullName evidence="9">MFS transporter</fullName>
    </submittedName>
</protein>
<feature type="transmembrane region" description="Helical" evidence="7">
    <location>
        <begin position="157"/>
        <end position="180"/>
    </location>
</feature>
<dbReference type="PROSITE" id="PS50850">
    <property type="entry name" value="MFS"/>
    <property type="match status" value="1"/>
</dbReference>
<dbReference type="InterPro" id="IPR050171">
    <property type="entry name" value="MFS_Transporters"/>
</dbReference>
<dbReference type="EMBL" id="VXLC01000015">
    <property type="protein sequence ID" value="KAA8885365.1"/>
    <property type="molecule type" value="Genomic_DNA"/>
</dbReference>
<reference evidence="9 10" key="1">
    <citation type="submission" date="2019-09" db="EMBL/GenBank/DDBJ databases">
        <authorList>
            <person name="Wang X."/>
        </authorList>
    </citation>
    <scope>NUCLEOTIDE SEQUENCE [LARGE SCALE GENOMIC DNA]</scope>
    <source>
        <strain evidence="9 10">CICC 11023</strain>
    </source>
</reference>
<keyword evidence="3" id="KW-1003">Cell membrane</keyword>
<dbReference type="PANTHER" id="PTHR23517">
    <property type="entry name" value="RESISTANCE PROTEIN MDTM, PUTATIVE-RELATED-RELATED"/>
    <property type="match status" value="1"/>
</dbReference>
<evidence type="ECO:0000256" key="3">
    <source>
        <dbReference type="ARBA" id="ARBA00022475"/>
    </source>
</evidence>
<evidence type="ECO:0000313" key="9">
    <source>
        <dbReference type="EMBL" id="KAA8885365.1"/>
    </source>
</evidence>
<dbReference type="InterPro" id="IPR011701">
    <property type="entry name" value="MFS"/>
</dbReference>
<name>A0A5N0EB36_9NOCA</name>
<feature type="domain" description="Major facilitator superfamily (MFS) profile" evidence="8">
    <location>
        <begin position="23"/>
        <end position="414"/>
    </location>
</feature>
<organism evidence="9 10">
    <name type="scientific">Nocardia colli</name>
    <dbReference type="NCBI Taxonomy" id="2545717"/>
    <lineage>
        <taxon>Bacteria</taxon>
        <taxon>Bacillati</taxon>
        <taxon>Actinomycetota</taxon>
        <taxon>Actinomycetes</taxon>
        <taxon>Mycobacteriales</taxon>
        <taxon>Nocardiaceae</taxon>
        <taxon>Nocardia</taxon>
    </lineage>
</organism>
<evidence type="ECO:0000256" key="2">
    <source>
        <dbReference type="ARBA" id="ARBA00022448"/>
    </source>
</evidence>
<dbReference type="Gene3D" id="1.20.1250.20">
    <property type="entry name" value="MFS general substrate transporter like domains"/>
    <property type="match status" value="1"/>
</dbReference>
<dbReference type="InterPro" id="IPR020846">
    <property type="entry name" value="MFS_dom"/>
</dbReference>
<feature type="transmembrane region" description="Helical" evidence="7">
    <location>
        <begin position="58"/>
        <end position="78"/>
    </location>
</feature>
<evidence type="ECO:0000256" key="7">
    <source>
        <dbReference type="SAM" id="Phobius"/>
    </source>
</evidence>
<evidence type="ECO:0000256" key="1">
    <source>
        <dbReference type="ARBA" id="ARBA00004651"/>
    </source>
</evidence>
<dbReference type="Proteomes" id="UP000323876">
    <property type="component" value="Unassembled WGS sequence"/>
</dbReference>
<feature type="transmembrane region" description="Helical" evidence="7">
    <location>
        <begin position="386"/>
        <end position="405"/>
    </location>
</feature>
<evidence type="ECO:0000256" key="5">
    <source>
        <dbReference type="ARBA" id="ARBA00022989"/>
    </source>
</evidence>
<dbReference type="PANTHER" id="PTHR23517:SF13">
    <property type="entry name" value="MAJOR FACILITATOR SUPERFAMILY MFS_1"/>
    <property type="match status" value="1"/>
</dbReference>
<dbReference type="GO" id="GO:0005886">
    <property type="term" value="C:plasma membrane"/>
    <property type="evidence" value="ECO:0007669"/>
    <property type="project" value="UniProtKB-SubCell"/>
</dbReference>
<dbReference type="GO" id="GO:0022857">
    <property type="term" value="F:transmembrane transporter activity"/>
    <property type="evidence" value="ECO:0007669"/>
    <property type="project" value="InterPro"/>
</dbReference>
<feature type="transmembrane region" description="Helical" evidence="7">
    <location>
        <begin position="90"/>
        <end position="107"/>
    </location>
</feature>
<feature type="transmembrane region" description="Helical" evidence="7">
    <location>
        <begin position="186"/>
        <end position="205"/>
    </location>
</feature>
<feature type="transmembrane region" description="Helical" evidence="7">
    <location>
        <begin position="267"/>
        <end position="284"/>
    </location>
</feature>